<dbReference type="GO" id="GO:0009007">
    <property type="term" value="F:site-specific DNA-methyltransferase (adenine-specific) activity"/>
    <property type="evidence" value="ECO:0007669"/>
    <property type="project" value="UniProtKB-EC"/>
</dbReference>
<dbReference type="SUPFAM" id="SSF53335">
    <property type="entry name" value="S-adenosyl-L-methionine-dependent methyltransferases"/>
    <property type="match status" value="1"/>
</dbReference>
<protein>
    <recommendedName>
        <fullName evidence="1">site-specific DNA-methyltransferase (adenine-specific)</fullName>
        <ecNumber evidence="1">2.1.1.72</ecNumber>
    </recommendedName>
</protein>
<keyword evidence="3" id="KW-0808">Transferase</keyword>
<evidence type="ECO:0000256" key="6">
    <source>
        <dbReference type="SAM" id="MobiDB-lite"/>
    </source>
</evidence>
<evidence type="ECO:0000256" key="4">
    <source>
        <dbReference type="ARBA" id="ARBA00022691"/>
    </source>
</evidence>
<dbReference type="InterPro" id="IPR002052">
    <property type="entry name" value="DNA_methylase_N6_adenine_CS"/>
</dbReference>
<comment type="caution">
    <text evidence="8">The sequence shown here is derived from an EMBL/GenBank/DDBJ whole genome shotgun (WGS) entry which is preliminary data.</text>
</comment>
<evidence type="ECO:0000313" key="9">
    <source>
        <dbReference type="Proteomes" id="UP000242180"/>
    </source>
</evidence>
<dbReference type="InterPro" id="IPR011639">
    <property type="entry name" value="MethylTrfase_TaqI-like_dom"/>
</dbReference>
<dbReference type="Pfam" id="PF07669">
    <property type="entry name" value="Eco57I"/>
    <property type="match status" value="1"/>
</dbReference>
<comment type="catalytic activity">
    <reaction evidence="5">
        <text>a 2'-deoxyadenosine in DNA + S-adenosyl-L-methionine = an N(6)-methyl-2'-deoxyadenosine in DNA + S-adenosyl-L-homocysteine + H(+)</text>
        <dbReference type="Rhea" id="RHEA:15197"/>
        <dbReference type="Rhea" id="RHEA-COMP:12418"/>
        <dbReference type="Rhea" id="RHEA-COMP:12419"/>
        <dbReference type="ChEBI" id="CHEBI:15378"/>
        <dbReference type="ChEBI" id="CHEBI:57856"/>
        <dbReference type="ChEBI" id="CHEBI:59789"/>
        <dbReference type="ChEBI" id="CHEBI:90615"/>
        <dbReference type="ChEBI" id="CHEBI:90616"/>
        <dbReference type="EC" id="2.1.1.72"/>
    </reaction>
</comment>
<dbReference type="GO" id="GO:0006304">
    <property type="term" value="P:DNA modification"/>
    <property type="evidence" value="ECO:0007669"/>
    <property type="project" value="InterPro"/>
</dbReference>
<evidence type="ECO:0000313" key="8">
    <source>
        <dbReference type="EMBL" id="ORY94032.1"/>
    </source>
</evidence>
<dbReference type="GO" id="GO:0032259">
    <property type="term" value="P:methylation"/>
    <property type="evidence" value="ECO:0007669"/>
    <property type="project" value="UniProtKB-KW"/>
</dbReference>
<accession>A0A1X2H6D3</accession>
<feature type="compositionally biased region" description="Low complexity" evidence="6">
    <location>
        <begin position="34"/>
        <end position="43"/>
    </location>
</feature>
<dbReference type="Gene3D" id="3.40.50.150">
    <property type="entry name" value="Vaccinia Virus protein VP39"/>
    <property type="match status" value="1"/>
</dbReference>
<feature type="region of interest" description="Disordered" evidence="6">
    <location>
        <begin position="1"/>
        <end position="49"/>
    </location>
</feature>
<dbReference type="OMA" id="YLYFMWI"/>
<dbReference type="EMBL" id="MCGN01000008">
    <property type="protein sequence ID" value="ORY94032.1"/>
    <property type="molecule type" value="Genomic_DNA"/>
</dbReference>
<dbReference type="PRINTS" id="PR00507">
    <property type="entry name" value="N12N6MTFRASE"/>
</dbReference>
<keyword evidence="2" id="KW-0489">Methyltransferase</keyword>
<reference evidence="8 9" key="1">
    <citation type="submission" date="2016-07" db="EMBL/GenBank/DDBJ databases">
        <title>Pervasive Adenine N6-methylation of Active Genes in Fungi.</title>
        <authorList>
            <consortium name="DOE Joint Genome Institute"/>
            <person name="Mondo S.J."/>
            <person name="Dannebaum R.O."/>
            <person name="Kuo R.C."/>
            <person name="Labutti K."/>
            <person name="Haridas S."/>
            <person name="Kuo A."/>
            <person name="Salamov A."/>
            <person name="Ahrendt S.R."/>
            <person name="Lipzen A."/>
            <person name="Sullivan W."/>
            <person name="Andreopoulos W.B."/>
            <person name="Clum A."/>
            <person name="Lindquist E."/>
            <person name="Daum C."/>
            <person name="Ramamoorthy G.K."/>
            <person name="Gryganskyi A."/>
            <person name="Culley D."/>
            <person name="Magnuson J.K."/>
            <person name="James T.Y."/>
            <person name="O'Malley M.A."/>
            <person name="Stajich J.E."/>
            <person name="Spatafora J.W."/>
            <person name="Visel A."/>
            <person name="Grigoriev I.V."/>
        </authorList>
    </citation>
    <scope>NUCLEOTIDE SEQUENCE [LARGE SCALE GENOMIC DNA]</scope>
    <source>
        <strain evidence="8 9">NRRL 2496</strain>
    </source>
</reference>
<dbReference type="InterPro" id="IPR050953">
    <property type="entry name" value="N4_N6_ade-DNA_methylase"/>
</dbReference>
<evidence type="ECO:0000256" key="3">
    <source>
        <dbReference type="ARBA" id="ARBA00022679"/>
    </source>
</evidence>
<dbReference type="PROSITE" id="PS00092">
    <property type="entry name" value="N6_MTASE"/>
    <property type="match status" value="1"/>
</dbReference>
<dbReference type="PANTHER" id="PTHR33841:SF1">
    <property type="entry name" value="DNA METHYLTRANSFERASE A"/>
    <property type="match status" value="1"/>
</dbReference>
<gene>
    <name evidence="8" type="ORF">BCR43DRAFT_495751</name>
</gene>
<dbReference type="InterPro" id="IPR029063">
    <property type="entry name" value="SAM-dependent_MTases_sf"/>
</dbReference>
<dbReference type="PANTHER" id="PTHR33841">
    <property type="entry name" value="DNA METHYLTRANSFERASE YEEA-RELATED"/>
    <property type="match status" value="1"/>
</dbReference>
<dbReference type="AlphaFoldDB" id="A0A1X2H6D3"/>
<dbReference type="GO" id="GO:0003676">
    <property type="term" value="F:nucleic acid binding"/>
    <property type="evidence" value="ECO:0007669"/>
    <property type="project" value="InterPro"/>
</dbReference>
<name>A0A1X2H6D3_SYNRA</name>
<sequence length="973" mass="111079">MSANSILDIPGLLGVGESPPSPIPCMGDKRRRSTPTCPSSSSSSPPPRKQQRILEACFRGLTEQCAKSVVAILGCALSETRQQLSAELETDEASASAKLFLQRFKGQEIATAAVCALNGNGDAVQLFCLLTSCMTTCLVFLDTVLHDMHPQCTLEHYLTRFHPNDDAVFGDHPSLFTWHYREVVRGLRSTVDIRQRLVEAGIQFSTLEFVDMILSQFYTTCFLEIEAQKHQKDHGQFYTPQSVVHYMWDMCPPPHASSSVFDPCMGTGAFLCEYLIRLAALHETSSVDTLLTLFTQRIPNQVWGVDIDPFALELGKLNVMIHLFPFYKRLLQLRQPVAPRSVGRLRLFCNDTLQLALTGDAWEQAQLARLRDPTSLRFDFIVTNPPYQIRKTGFVTMPDPQMYDERILGGRGMHCYLYFMWICLQRCDPHTGQVCLITPSQWVVLEFAEQLRLWLSKHCRMLEMYQFDTYKVWPKVQTDSLIFRLELKSKVPTTDGTLYLRHHDRKLRLEDLLREYATFNRAHPRDTNAEYRITPFEDQADLLVRVPGASMAFLSPSSTVSESIRILTESLPRLCDADTRPGRTASSDAPLVFHRGPNTHPVYALVVRAEWALRVLGQETCARWLRPVFYWNGKSGAVEHKEGAFWQTRDPLRIVRKEGSPAEAYVAAESAVQYLMILVDKDGADTLPVDSPLYHYLRDAREALQSHHTDRKLAYCQYNKCGVDAPAKFVHPINNGYLTKSQPRQRFFLDRQRWCVTNQCVYFTLKDSGSEDEVAEAREHFFLGLLNSSTLLFLIQENCSYDQQGRTRLFGKQLANIPYAPPSPDDVRAMHTLVRQVITVRTTLFRVLRATPLAFLHDKVRNCTWRMTEAECDATCAYAQKDTVDWIHLGLPACADVCACLVQLLWANSLYQYAIDQLVYCLYKIPPDVQRTLEAELHLTLAVDWQPYDVPHHVWDDRVAWSQAIIEKAQRPI</sequence>
<feature type="domain" description="Type II methyltransferase M.TaqI-like" evidence="7">
    <location>
        <begin position="300"/>
        <end position="473"/>
    </location>
</feature>
<keyword evidence="4" id="KW-0949">S-adenosyl-L-methionine</keyword>
<evidence type="ECO:0000256" key="1">
    <source>
        <dbReference type="ARBA" id="ARBA00011900"/>
    </source>
</evidence>
<evidence type="ECO:0000256" key="5">
    <source>
        <dbReference type="ARBA" id="ARBA00047942"/>
    </source>
</evidence>
<dbReference type="EC" id="2.1.1.72" evidence="1"/>
<keyword evidence="9" id="KW-1185">Reference proteome</keyword>
<proteinExistence type="predicted"/>
<evidence type="ECO:0000256" key="2">
    <source>
        <dbReference type="ARBA" id="ARBA00022603"/>
    </source>
</evidence>
<dbReference type="InParanoid" id="A0A1X2H6D3"/>
<evidence type="ECO:0000259" key="7">
    <source>
        <dbReference type="Pfam" id="PF07669"/>
    </source>
</evidence>
<organism evidence="8 9">
    <name type="scientific">Syncephalastrum racemosum</name>
    <name type="common">Filamentous fungus</name>
    <dbReference type="NCBI Taxonomy" id="13706"/>
    <lineage>
        <taxon>Eukaryota</taxon>
        <taxon>Fungi</taxon>
        <taxon>Fungi incertae sedis</taxon>
        <taxon>Mucoromycota</taxon>
        <taxon>Mucoromycotina</taxon>
        <taxon>Mucoromycetes</taxon>
        <taxon>Mucorales</taxon>
        <taxon>Syncephalastraceae</taxon>
        <taxon>Syncephalastrum</taxon>
    </lineage>
</organism>
<dbReference type="Proteomes" id="UP000242180">
    <property type="component" value="Unassembled WGS sequence"/>
</dbReference>
<dbReference type="OrthoDB" id="2441416at2759"/>